<evidence type="ECO:0000259" key="7">
    <source>
        <dbReference type="PROSITE" id="PS50011"/>
    </source>
</evidence>
<dbReference type="InterPro" id="IPR000719">
    <property type="entry name" value="Prot_kinase_dom"/>
</dbReference>
<dbReference type="GO" id="GO:0005737">
    <property type="term" value="C:cytoplasm"/>
    <property type="evidence" value="ECO:0007669"/>
    <property type="project" value="TreeGrafter"/>
</dbReference>
<evidence type="ECO:0000256" key="3">
    <source>
        <dbReference type="ARBA" id="ARBA00022777"/>
    </source>
</evidence>
<dbReference type="PROSITE" id="PS50011">
    <property type="entry name" value="PROTEIN_KINASE_DOM"/>
    <property type="match status" value="1"/>
</dbReference>
<keyword evidence="4" id="KW-0067">ATP-binding</keyword>
<dbReference type="Gene3D" id="1.10.510.10">
    <property type="entry name" value="Transferase(Phosphotransferase) domain 1"/>
    <property type="match status" value="1"/>
</dbReference>
<keyword evidence="2" id="KW-0547">Nucleotide-binding</keyword>
<dbReference type="AlphaFoldDB" id="A0A8H4KWI3"/>
<dbReference type="PROSITE" id="PS00108">
    <property type="entry name" value="PROTEIN_KINASE_ST"/>
    <property type="match status" value="1"/>
</dbReference>
<keyword evidence="1" id="KW-0808">Transferase</keyword>
<evidence type="ECO:0000256" key="5">
    <source>
        <dbReference type="ARBA" id="ARBA00037982"/>
    </source>
</evidence>
<keyword evidence="9" id="KW-1185">Reference proteome</keyword>
<reference evidence="8" key="1">
    <citation type="submission" date="2020-01" db="EMBL/GenBank/DDBJ databases">
        <title>Identification and distribution of gene clusters putatively required for synthesis of sphingolipid metabolism inhibitors in phylogenetically diverse species of the filamentous fungus Fusarium.</title>
        <authorList>
            <person name="Kim H.-S."/>
            <person name="Busman M."/>
            <person name="Brown D.W."/>
            <person name="Divon H."/>
            <person name="Uhlig S."/>
            <person name="Proctor R.H."/>
        </authorList>
    </citation>
    <scope>NUCLEOTIDE SEQUENCE</scope>
    <source>
        <strain evidence="8">NRRL 53441</strain>
    </source>
</reference>
<evidence type="ECO:0000313" key="8">
    <source>
        <dbReference type="EMBL" id="KAF4457415.1"/>
    </source>
</evidence>
<comment type="caution">
    <text evidence="8">The sequence shown here is derived from an EMBL/GenBank/DDBJ whole genome shotgun (WGS) entry which is preliminary data.</text>
</comment>
<feature type="compositionally biased region" description="Basic and acidic residues" evidence="6">
    <location>
        <begin position="419"/>
        <end position="436"/>
    </location>
</feature>
<dbReference type="Proteomes" id="UP000605986">
    <property type="component" value="Unassembled WGS sequence"/>
</dbReference>
<dbReference type="Gene3D" id="3.30.200.20">
    <property type="entry name" value="Phosphorylase Kinase, domain 1"/>
    <property type="match status" value="1"/>
</dbReference>
<dbReference type="InterPro" id="IPR050339">
    <property type="entry name" value="CC_SR_Kinase"/>
</dbReference>
<evidence type="ECO:0000256" key="1">
    <source>
        <dbReference type="ARBA" id="ARBA00022679"/>
    </source>
</evidence>
<dbReference type="CDD" id="cd10170">
    <property type="entry name" value="ASKHA_NBD_HSP70"/>
    <property type="match status" value="1"/>
</dbReference>
<dbReference type="EMBL" id="JAADJG010000024">
    <property type="protein sequence ID" value="KAF4457415.1"/>
    <property type="molecule type" value="Genomic_DNA"/>
</dbReference>
<accession>A0A8H4KWI3</accession>
<gene>
    <name evidence="8" type="ORF">F53441_656</name>
</gene>
<dbReference type="InterPro" id="IPR008271">
    <property type="entry name" value="Ser/Thr_kinase_AS"/>
</dbReference>
<dbReference type="Pfam" id="PF00069">
    <property type="entry name" value="Pkinase"/>
    <property type="match status" value="1"/>
</dbReference>
<evidence type="ECO:0000256" key="6">
    <source>
        <dbReference type="SAM" id="MobiDB-lite"/>
    </source>
</evidence>
<dbReference type="Gene3D" id="3.30.420.40">
    <property type="match status" value="1"/>
</dbReference>
<comment type="similarity">
    <text evidence="5">Belongs to the protein kinase superfamily. Ser/Thr protein kinase family. GCN2 subfamily.</text>
</comment>
<dbReference type="InterPro" id="IPR043129">
    <property type="entry name" value="ATPase_NBD"/>
</dbReference>
<keyword evidence="3 8" id="KW-0418">Kinase</keyword>
<organism evidence="8 9">
    <name type="scientific">Fusarium austroafricanum</name>
    <dbReference type="NCBI Taxonomy" id="2364996"/>
    <lineage>
        <taxon>Eukaryota</taxon>
        <taxon>Fungi</taxon>
        <taxon>Dikarya</taxon>
        <taxon>Ascomycota</taxon>
        <taxon>Pezizomycotina</taxon>
        <taxon>Sordariomycetes</taxon>
        <taxon>Hypocreomycetidae</taxon>
        <taxon>Hypocreales</taxon>
        <taxon>Nectriaceae</taxon>
        <taxon>Fusarium</taxon>
        <taxon>Fusarium concolor species complex</taxon>
    </lineage>
</organism>
<dbReference type="GO" id="GO:0004672">
    <property type="term" value="F:protein kinase activity"/>
    <property type="evidence" value="ECO:0007669"/>
    <property type="project" value="InterPro"/>
</dbReference>
<dbReference type="SUPFAM" id="SSF53067">
    <property type="entry name" value="Actin-like ATPase domain"/>
    <property type="match status" value="1"/>
</dbReference>
<dbReference type="SMART" id="SM00220">
    <property type="entry name" value="S_TKc"/>
    <property type="match status" value="1"/>
</dbReference>
<dbReference type="OrthoDB" id="2963168at2759"/>
<dbReference type="CDD" id="cd00180">
    <property type="entry name" value="PKc"/>
    <property type="match status" value="1"/>
</dbReference>
<dbReference type="PANTHER" id="PTHR11042">
    <property type="entry name" value="EUKARYOTIC TRANSLATION INITIATION FACTOR 2-ALPHA KINASE EIF2-ALPHA KINASE -RELATED"/>
    <property type="match status" value="1"/>
</dbReference>
<dbReference type="InterPro" id="IPR011009">
    <property type="entry name" value="Kinase-like_dom_sf"/>
</dbReference>
<name>A0A8H4KWI3_9HYPO</name>
<feature type="domain" description="Protein kinase" evidence="7">
    <location>
        <begin position="576"/>
        <end position="856"/>
    </location>
</feature>
<dbReference type="SUPFAM" id="SSF56112">
    <property type="entry name" value="Protein kinase-like (PK-like)"/>
    <property type="match status" value="1"/>
</dbReference>
<proteinExistence type="inferred from homology"/>
<protein>
    <submittedName>
        <fullName evidence="8">Kinase-like protein</fullName>
    </submittedName>
</protein>
<dbReference type="GO" id="GO:0005634">
    <property type="term" value="C:nucleus"/>
    <property type="evidence" value="ECO:0007669"/>
    <property type="project" value="TreeGrafter"/>
</dbReference>
<evidence type="ECO:0000313" key="9">
    <source>
        <dbReference type="Proteomes" id="UP000605986"/>
    </source>
</evidence>
<sequence length="887" mass="99230">MATALPVVEPHASLLSEVFVGIDFGTRDKGYKIRPVEFGKSIRLINTWPIPSGLPHLVDKVPGAISYKDGCVDTWGHHTGTGEGHFRWLPALLGVDFAAFSQADKTGGPFFPLLRKVNKTAEEVVGDYLREIWKHTRSTIGNYLSHIDTEHNSTVHYVIAVPSLWSPAAEQNMLKAAAAAGFPGKIQLITKSEAAILAGWYETNPSTWLVSRGADDMQDLISYRVKSIEPLDIEECSPWDGSVCGYISLENSFEKYIMTLVGEDHYNGLRLRDQKAMLQQFKYITQSFTAQSERGYSVDLRGIQDNEMEGIVDETIILTSTALRTIFDLTCGQVDSLIDKKIKEIEGGGLQVRAVLLVGEFGSNQYLYSRLIESYSPDNITVLQVDDAASAACKGACAWGLETVIPQTNRRRNLASVEDIGKDPTEPDQPAKHEESQNAMPSSSQALAQFVPEEIAFEALFSQTHIDTPEPFSDTQFEQISTFLRNNGDISWSNVPRLYTVLRLIGQLGLMESFLTQGMTDIWFPFAANTLPLAMPPSIQSNFLQAQSVVLSKGFQLEKGGDRRHTLFSRDEGLPFQVIGRLGRGKHGSVDKVVSTISHHEYARKLFRKTGGLSREKIKTFITELSVLKRVDHRHCIELIGSYSDPKYFALIMEPVGDHNLAEYYQEAKGSRDMLSLMKSFLGCLANALQYLHRLRIRHRDIKPQNIIIKRDCPLITDFGISYNWENLTGGTTTADSGKTLIYAAPEVVRVEARNESADIWSLGCVFLEICTVLKGEEVQNMRERFYERSDSYSFYSNQEAIADWMEQLRGVQTTTDNIMLEWAASMLQPVPSERPTAAMLFNDIAGSSKRLDILFCGPCCLDNDGESTSEGEDDTYLWCDHDTEDR</sequence>
<evidence type="ECO:0000256" key="2">
    <source>
        <dbReference type="ARBA" id="ARBA00022741"/>
    </source>
</evidence>
<feature type="region of interest" description="Disordered" evidence="6">
    <location>
        <begin position="412"/>
        <end position="444"/>
    </location>
</feature>
<dbReference type="GO" id="GO:0005524">
    <property type="term" value="F:ATP binding"/>
    <property type="evidence" value="ECO:0007669"/>
    <property type="project" value="UniProtKB-KW"/>
</dbReference>
<evidence type="ECO:0000256" key="4">
    <source>
        <dbReference type="ARBA" id="ARBA00022840"/>
    </source>
</evidence>